<dbReference type="GeneID" id="89684852"/>
<keyword evidence="2" id="KW-0805">Transcription regulation</keyword>
<dbReference type="InterPro" id="IPR036388">
    <property type="entry name" value="WH-like_DNA-bd_sf"/>
</dbReference>
<dbReference type="EMBL" id="JAHDTB010000030">
    <property type="protein sequence ID" value="MBW8290022.1"/>
    <property type="molecule type" value="Genomic_DNA"/>
</dbReference>
<dbReference type="Proteomes" id="UP000711178">
    <property type="component" value="Unassembled WGS sequence"/>
</dbReference>
<dbReference type="PROSITE" id="PS50931">
    <property type="entry name" value="HTH_LYSR"/>
    <property type="match status" value="1"/>
</dbReference>
<sequence>MLDSSMLGALRSFEAAGRLLSFTRAAQELHLTQSAVSQQVRKLEERLGYRLFARGSALGLTDKGGALLRTVSAALGEIEQTLARLGADAAPLQLSCVPSFALRWLMPRLTEFQRLAPEVPLRLLAEFQPPDGGMAGADIAIRYDAASHVPPQAVPLLDEYLLPVATPAYLARHPAFAAGESMDGIAMLHDASPWDGAEAFAEWRLWLQAARPDWLPLLGGAQFNLSSLALGMALNHEGVAMARTALVWDELQSGRLVDVFGRWVASPARYALLGRDPSRRETQAFAGWISSACARFDAERERVRVQGAGPRRRQAG</sequence>
<evidence type="ECO:0000256" key="3">
    <source>
        <dbReference type="ARBA" id="ARBA00023125"/>
    </source>
</evidence>
<evidence type="ECO:0000256" key="1">
    <source>
        <dbReference type="ARBA" id="ARBA00009437"/>
    </source>
</evidence>
<dbReference type="Pfam" id="PF03466">
    <property type="entry name" value="LysR_substrate"/>
    <property type="match status" value="1"/>
</dbReference>
<organism evidence="6 7">
    <name type="scientific">Chromobacterium subtsugae</name>
    <dbReference type="NCBI Taxonomy" id="251747"/>
    <lineage>
        <taxon>Bacteria</taxon>
        <taxon>Pseudomonadati</taxon>
        <taxon>Pseudomonadota</taxon>
        <taxon>Betaproteobacteria</taxon>
        <taxon>Neisseriales</taxon>
        <taxon>Chromobacteriaceae</taxon>
        <taxon>Chromobacterium</taxon>
    </lineage>
</organism>
<dbReference type="SUPFAM" id="SSF46785">
    <property type="entry name" value="Winged helix' DNA-binding domain"/>
    <property type="match status" value="1"/>
</dbReference>
<evidence type="ECO:0000259" key="5">
    <source>
        <dbReference type="PROSITE" id="PS50931"/>
    </source>
</evidence>
<dbReference type="InterPro" id="IPR036390">
    <property type="entry name" value="WH_DNA-bd_sf"/>
</dbReference>
<feature type="domain" description="HTH lysR-type" evidence="5">
    <location>
        <begin position="10"/>
        <end position="61"/>
    </location>
</feature>
<evidence type="ECO:0000313" key="7">
    <source>
        <dbReference type="Proteomes" id="UP000711178"/>
    </source>
</evidence>
<comment type="caution">
    <text evidence="6">The sequence shown here is derived from an EMBL/GenBank/DDBJ whole genome shotgun (WGS) entry which is preliminary data.</text>
</comment>
<keyword evidence="3" id="KW-0238">DNA-binding</keyword>
<comment type="similarity">
    <text evidence="1">Belongs to the LysR transcriptional regulatory family.</text>
</comment>
<dbReference type="RefSeq" id="WP_101527509.1">
    <property type="nucleotide sequence ID" value="NZ_CP142381.1"/>
</dbReference>
<dbReference type="Pfam" id="PF00126">
    <property type="entry name" value="HTH_1"/>
    <property type="match status" value="1"/>
</dbReference>
<reference evidence="6 7" key="1">
    <citation type="submission" date="2021-05" db="EMBL/GenBank/DDBJ databases">
        <title>Draft Whole Genome Sequencing Of Biosensor Chromobacterium violaceum Strain CV026 Reveals A Regulatory RNA In Chromobacterium violaceum Phenotype Regulatory Network.</title>
        <authorList>
            <person name="Hong K.W."/>
            <person name="Chan K.G."/>
            <person name="Chang C.-Y."/>
        </authorList>
    </citation>
    <scope>NUCLEOTIDE SEQUENCE [LARGE SCALE GENOMIC DNA]</scope>
    <source>
        <strain evidence="6 7">ATCC 31532</strain>
    </source>
</reference>
<name>A0ABS7FIY4_9NEIS</name>
<dbReference type="SUPFAM" id="SSF53850">
    <property type="entry name" value="Periplasmic binding protein-like II"/>
    <property type="match status" value="1"/>
</dbReference>
<dbReference type="InterPro" id="IPR000847">
    <property type="entry name" value="LysR_HTH_N"/>
</dbReference>
<dbReference type="InterPro" id="IPR005119">
    <property type="entry name" value="LysR_subst-bd"/>
</dbReference>
<dbReference type="PANTHER" id="PTHR30537">
    <property type="entry name" value="HTH-TYPE TRANSCRIPTIONAL REGULATOR"/>
    <property type="match status" value="1"/>
</dbReference>
<evidence type="ECO:0000313" key="6">
    <source>
        <dbReference type="EMBL" id="MBW8290022.1"/>
    </source>
</evidence>
<keyword evidence="7" id="KW-1185">Reference proteome</keyword>
<dbReference type="InterPro" id="IPR058163">
    <property type="entry name" value="LysR-type_TF_proteobact-type"/>
</dbReference>
<dbReference type="Gene3D" id="1.10.10.10">
    <property type="entry name" value="Winged helix-like DNA-binding domain superfamily/Winged helix DNA-binding domain"/>
    <property type="match status" value="1"/>
</dbReference>
<gene>
    <name evidence="6" type="ORF">KIF53_20490</name>
</gene>
<protein>
    <submittedName>
        <fullName evidence="6">LysR family transcriptional regulator</fullName>
    </submittedName>
</protein>
<dbReference type="PRINTS" id="PR00039">
    <property type="entry name" value="HTHLYSR"/>
</dbReference>
<accession>A0ABS7FIY4</accession>
<proteinExistence type="inferred from homology"/>
<dbReference type="PANTHER" id="PTHR30537:SF5">
    <property type="entry name" value="HTH-TYPE TRANSCRIPTIONAL ACTIVATOR TTDR-RELATED"/>
    <property type="match status" value="1"/>
</dbReference>
<dbReference type="Gene3D" id="3.40.190.10">
    <property type="entry name" value="Periplasmic binding protein-like II"/>
    <property type="match status" value="2"/>
</dbReference>
<evidence type="ECO:0000256" key="2">
    <source>
        <dbReference type="ARBA" id="ARBA00023015"/>
    </source>
</evidence>
<keyword evidence="4" id="KW-0804">Transcription</keyword>
<evidence type="ECO:0000256" key="4">
    <source>
        <dbReference type="ARBA" id="ARBA00023163"/>
    </source>
</evidence>